<keyword evidence="13" id="KW-0282">Flagellum</keyword>
<keyword evidence="5 10" id="KW-0812">Transmembrane</keyword>
<sequence>MNLDNIKAKLNGIGGGKFGEFLGKLSKKTKILIAVIAVIVIAGAIITAVILNHKEYVVLFSDVSEEEATQIVGHLQDSGVDYQYEGDGTIMVEESVADQTRADLVYEGYPKSGFTYDIFTQNAGGMTTDTEKQTYKLYELQDRIGATIGLFDGVKDAKVTIALEEEQRYALESEEDKKSKDASASVVVTMEDGGSPTEEQAAAIQRLVAKSVPDMALENVAVFDGNGIEVSVEDGEGTKTSGDTGEEIAQIIENQITKKVANVLGPIYGAENIRVSAKGTVNMERVLRESTTYETPEKINERDKTGIISNETTSREESNGGTGTGGVAGSETNADVSEYTTITNGGDGSYTSETATRDYLVNQIKEQGELDPGSLEDLSVAVTINGTTLGSLTEAEARSLIANATGIAQADQDEKITIVAAPFYTEGQINREQNAASFIEDNLLYIAIAAALLLAIAVALLLIVRRRRRKAEEDLLDEEDLVPVMPEEEPVENPELLNLKGEKTRELRETVREFSEQNPEISAQMIRTWLNGGGDSDGGKSNA</sequence>
<feature type="domain" description="Flagellar M-ring C-terminal" evidence="12">
    <location>
        <begin position="264"/>
        <end position="423"/>
    </location>
</feature>
<dbReference type="EMBL" id="JACRYT010000001">
    <property type="protein sequence ID" value="MBC6678304.1"/>
    <property type="molecule type" value="Genomic_DNA"/>
</dbReference>
<dbReference type="Gene3D" id="3.30.300.30">
    <property type="match status" value="1"/>
</dbReference>
<evidence type="ECO:0000256" key="10">
    <source>
        <dbReference type="SAM" id="Phobius"/>
    </source>
</evidence>
<evidence type="ECO:0000256" key="3">
    <source>
        <dbReference type="ARBA" id="ARBA00007971"/>
    </source>
</evidence>
<evidence type="ECO:0000256" key="9">
    <source>
        <dbReference type="SAM" id="MobiDB-lite"/>
    </source>
</evidence>
<keyword evidence="13" id="KW-0969">Cilium</keyword>
<organism evidence="13 14">
    <name type="scientific">Zhenpiania hominis</name>
    <dbReference type="NCBI Taxonomy" id="2763644"/>
    <lineage>
        <taxon>Bacteria</taxon>
        <taxon>Bacillati</taxon>
        <taxon>Bacillota</taxon>
        <taxon>Clostridia</taxon>
        <taxon>Peptostreptococcales</taxon>
        <taxon>Anaerovoracaceae</taxon>
        <taxon>Zhenpiania</taxon>
    </lineage>
</organism>
<keyword evidence="8" id="KW-0975">Bacterial flagellum</keyword>
<dbReference type="AlphaFoldDB" id="A0A923NJP3"/>
<dbReference type="PANTHER" id="PTHR30046">
    <property type="entry name" value="FLAGELLAR M-RING PROTEIN"/>
    <property type="match status" value="1"/>
</dbReference>
<feature type="transmembrane region" description="Helical" evidence="10">
    <location>
        <begin position="443"/>
        <end position="464"/>
    </location>
</feature>
<evidence type="ECO:0000313" key="13">
    <source>
        <dbReference type="EMBL" id="MBC6678304.1"/>
    </source>
</evidence>
<keyword evidence="13" id="KW-0966">Cell projection</keyword>
<name>A0A923NJP3_9FIRM</name>
<gene>
    <name evidence="13" type="primary">fliF</name>
    <name evidence="13" type="ORF">H9L42_00470</name>
</gene>
<evidence type="ECO:0000256" key="6">
    <source>
        <dbReference type="ARBA" id="ARBA00022989"/>
    </source>
</evidence>
<dbReference type="Proteomes" id="UP000602647">
    <property type="component" value="Unassembled WGS sequence"/>
</dbReference>
<feature type="transmembrane region" description="Helical" evidence="10">
    <location>
        <begin position="31"/>
        <end position="51"/>
    </location>
</feature>
<evidence type="ECO:0000313" key="14">
    <source>
        <dbReference type="Proteomes" id="UP000602647"/>
    </source>
</evidence>
<dbReference type="InterPro" id="IPR000067">
    <property type="entry name" value="FlgMring_FliF"/>
</dbReference>
<comment type="similarity">
    <text evidence="3">Belongs to the FliF family.</text>
</comment>
<accession>A0A923NJP3</accession>
<comment type="subcellular location">
    <subcellularLocation>
        <location evidence="1">Bacterial flagellum basal body</location>
    </subcellularLocation>
    <subcellularLocation>
        <location evidence="2">Cell membrane</location>
        <topology evidence="2">Multi-pass membrane protein</topology>
    </subcellularLocation>
</comment>
<dbReference type="GO" id="GO:0009431">
    <property type="term" value="C:bacterial-type flagellum basal body, MS ring"/>
    <property type="evidence" value="ECO:0007669"/>
    <property type="project" value="InterPro"/>
</dbReference>
<dbReference type="NCBIfam" id="TIGR00206">
    <property type="entry name" value="fliF"/>
    <property type="match status" value="1"/>
</dbReference>
<evidence type="ECO:0000256" key="5">
    <source>
        <dbReference type="ARBA" id="ARBA00022692"/>
    </source>
</evidence>
<evidence type="ECO:0000256" key="1">
    <source>
        <dbReference type="ARBA" id="ARBA00004117"/>
    </source>
</evidence>
<evidence type="ECO:0000256" key="2">
    <source>
        <dbReference type="ARBA" id="ARBA00004651"/>
    </source>
</evidence>
<dbReference type="PANTHER" id="PTHR30046:SF0">
    <property type="entry name" value="FLAGELLAR M-RING PROTEIN"/>
    <property type="match status" value="1"/>
</dbReference>
<dbReference type="RefSeq" id="WP_187301504.1">
    <property type="nucleotide sequence ID" value="NZ_JACRYT010000001.1"/>
</dbReference>
<dbReference type="InterPro" id="IPR013556">
    <property type="entry name" value="Flag_M-ring_C"/>
</dbReference>
<keyword evidence="7 10" id="KW-0472">Membrane</keyword>
<dbReference type="GO" id="GO:0071973">
    <property type="term" value="P:bacterial-type flagellum-dependent cell motility"/>
    <property type="evidence" value="ECO:0007669"/>
    <property type="project" value="InterPro"/>
</dbReference>
<keyword evidence="6 10" id="KW-1133">Transmembrane helix</keyword>
<dbReference type="GO" id="GO:0003774">
    <property type="term" value="F:cytoskeletal motor activity"/>
    <property type="evidence" value="ECO:0007669"/>
    <property type="project" value="InterPro"/>
</dbReference>
<dbReference type="InterPro" id="IPR045851">
    <property type="entry name" value="AMP-bd_C_sf"/>
</dbReference>
<dbReference type="Pfam" id="PF08345">
    <property type="entry name" value="YscJ_FliF_C"/>
    <property type="match status" value="1"/>
</dbReference>
<evidence type="ECO:0000256" key="4">
    <source>
        <dbReference type="ARBA" id="ARBA00022475"/>
    </source>
</evidence>
<proteinExistence type="inferred from homology"/>
<feature type="domain" description="Flagellar M-ring N-terminal" evidence="11">
    <location>
        <begin position="52"/>
        <end position="227"/>
    </location>
</feature>
<keyword evidence="14" id="KW-1185">Reference proteome</keyword>
<reference evidence="13" key="1">
    <citation type="submission" date="2020-08" db="EMBL/GenBank/DDBJ databases">
        <title>Genome public.</title>
        <authorList>
            <person name="Liu C."/>
            <person name="Sun Q."/>
        </authorList>
    </citation>
    <scope>NUCLEOTIDE SEQUENCE</scope>
    <source>
        <strain evidence="13">BX12</strain>
    </source>
</reference>
<evidence type="ECO:0000256" key="8">
    <source>
        <dbReference type="ARBA" id="ARBA00023143"/>
    </source>
</evidence>
<keyword evidence="4" id="KW-1003">Cell membrane</keyword>
<dbReference type="Pfam" id="PF01514">
    <property type="entry name" value="YscJ_FliF"/>
    <property type="match status" value="1"/>
</dbReference>
<evidence type="ECO:0000259" key="11">
    <source>
        <dbReference type="Pfam" id="PF01514"/>
    </source>
</evidence>
<feature type="region of interest" description="Disordered" evidence="9">
    <location>
        <begin position="305"/>
        <end position="333"/>
    </location>
</feature>
<dbReference type="InterPro" id="IPR043427">
    <property type="entry name" value="YscJ/FliF"/>
</dbReference>
<comment type="caution">
    <text evidence="13">The sequence shown here is derived from an EMBL/GenBank/DDBJ whole genome shotgun (WGS) entry which is preliminary data.</text>
</comment>
<protein>
    <submittedName>
        <fullName evidence="13">Flagellar M-ring protein FliF</fullName>
    </submittedName>
</protein>
<dbReference type="GO" id="GO:0005886">
    <property type="term" value="C:plasma membrane"/>
    <property type="evidence" value="ECO:0007669"/>
    <property type="project" value="UniProtKB-SubCell"/>
</dbReference>
<evidence type="ECO:0000256" key="7">
    <source>
        <dbReference type="ARBA" id="ARBA00023136"/>
    </source>
</evidence>
<dbReference type="InterPro" id="IPR006182">
    <property type="entry name" value="FliF_N_dom"/>
</dbReference>
<evidence type="ECO:0000259" key="12">
    <source>
        <dbReference type="Pfam" id="PF08345"/>
    </source>
</evidence>